<gene>
    <name evidence="2" type="ORF">D1632_09800</name>
</gene>
<dbReference type="AlphaFoldDB" id="A0A3M7LAU2"/>
<keyword evidence="3" id="KW-1185">Reference proteome</keyword>
<feature type="transmembrane region" description="Helical" evidence="1">
    <location>
        <begin position="108"/>
        <end position="133"/>
    </location>
</feature>
<organism evidence="2 3">
    <name type="scientific">Chryseobacterium nematophagum</name>
    <dbReference type="NCBI Taxonomy" id="2305228"/>
    <lineage>
        <taxon>Bacteria</taxon>
        <taxon>Pseudomonadati</taxon>
        <taxon>Bacteroidota</taxon>
        <taxon>Flavobacteriia</taxon>
        <taxon>Flavobacteriales</taxon>
        <taxon>Weeksellaceae</taxon>
        <taxon>Chryseobacterium group</taxon>
        <taxon>Chryseobacterium</taxon>
    </lineage>
</organism>
<feature type="transmembrane region" description="Helical" evidence="1">
    <location>
        <begin position="78"/>
        <end position="96"/>
    </location>
</feature>
<sequence>MLLKDIRRALSYINLNELWVTSLPEFKEDLWYSMCIAYKISLKKRNENKCITLKKDVMIRNVFEMIFKRNEDSAKMNIWSLFLLSSFAVFSVLVYASYTSKPSLNSLMIYIIALVAYLSFGLVFISSLAGSIGSSSWKKRSDRHL</sequence>
<dbReference type="EMBL" id="QWIV01000013">
    <property type="protein sequence ID" value="RMZ59888.1"/>
    <property type="molecule type" value="Genomic_DNA"/>
</dbReference>
<keyword evidence="1" id="KW-0812">Transmembrane</keyword>
<dbReference type="Proteomes" id="UP000267524">
    <property type="component" value="Unassembled WGS sequence"/>
</dbReference>
<evidence type="ECO:0000313" key="3">
    <source>
        <dbReference type="Proteomes" id="UP000267524"/>
    </source>
</evidence>
<comment type="caution">
    <text evidence="2">The sequence shown here is derived from an EMBL/GenBank/DDBJ whole genome shotgun (WGS) entry which is preliminary data.</text>
</comment>
<evidence type="ECO:0000256" key="1">
    <source>
        <dbReference type="SAM" id="Phobius"/>
    </source>
</evidence>
<keyword evidence="1" id="KW-0472">Membrane</keyword>
<reference evidence="2 3" key="1">
    <citation type="submission" date="2018-08" db="EMBL/GenBank/DDBJ databases">
        <title>Chryseobacterium nematophagum: a novel matrix digesting pathogen of nematodes.</title>
        <authorList>
            <person name="Page A."/>
            <person name="Roberts M."/>
            <person name="Felix M.-A."/>
            <person name="Weir W."/>
        </authorList>
    </citation>
    <scope>NUCLEOTIDE SEQUENCE [LARGE SCALE GENOMIC DNA]</scope>
    <source>
        <strain evidence="2 3">JUb275</strain>
    </source>
</reference>
<keyword evidence="1" id="KW-1133">Transmembrane helix</keyword>
<proteinExistence type="predicted"/>
<protein>
    <submittedName>
        <fullName evidence="2">Uncharacterized protein</fullName>
    </submittedName>
</protein>
<name>A0A3M7LAU2_9FLAO</name>
<accession>A0A3M7LAU2</accession>
<evidence type="ECO:0000313" key="2">
    <source>
        <dbReference type="EMBL" id="RMZ59888.1"/>
    </source>
</evidence>